<evidence type="ECO:0000313" key="2">
    <source>
        <dbReference type="Proteomes" id="UP000007881"/>
    </source>
</evidence>
<name>I0IGE0_PHYMF</name>
<accession>I0IGE0</accession>
<dbReference type="KEGG" id="phm:PSMK_21690"/>
<dbReference type="EMBL" id="AP012338">
    <property type="protein sequence ID" value="BAM04328.1"/>
    <property type="molecule type" value="Genomic_DNA"/>
</dbReference>
<dbReference type="Proteomes" id="UP000007881">
    <property type="component" value="Chromosome"/>
</dbReference>
<dbReference type="AlphaFoldDB" id="I0IGE0"/>
<reference evidence="1 2" key="1">
    <citation type="submission" date="2012-02" db="EMBL/GenBank/DDBJ databases">
        <title>Complete genome sequence of Phycisphaera mikurensis NBRC 102666.</title>
        <authorList>
            <person name="Ankai A."/>
            <person name="Hosoyama A."/>
            <person name="Terui Y."/>
            <person name="Sekine M."/>
            <person name="Fukai R."/>
            <person name="Kato Y."/>
            <person name="Nakamura S."/>
            <person name="Yamada-Narita S."/>
            <person name="Kawakoshi A."/>
            <person name="Fukunaga Y."/>
            <person name="Yamazaki S."/>
            <person name="Fujita N."/>
        </authorList>
    </citation>
    <scope>NUCLEOTIDE SEQUENCE [LARGE SCALE GENOMIC DNA]</scope>
    <source>
        <strain evidence="2">NBRC 102666 / KCTC 22515 / FYK2301M01</strain>
    </source>
</reference>
<sequence length="249" mass="26535">MRTLAAVIVLMVAVHLLAATAGGVWLAASGRLSGERVREAIDLFKPTVAEAARAAEAEATLEAETLATQRDLTYLASVSDGPQPLEERLAERLSGEQLVLHRLERMREEGDAIGERMAQDRAWVDERLEEIRAREQAVAALLEAERAQRDDADFQRAVATFTALPAKQAKGVAQRLLEEGKAEEVVSWLAAMPLRNRAAVLKAFKSPAEVAVAADLVEALRNAGTDRLSEAVAAAPAAPAAAPPPLPGG</sequence>
<dbReference type="STRING" id="1142394.PSMK_21690"/>
<dbReference type="RefSeq" id="WP_014437546.1">
    <property type="nucleotide sequence ID" value="NC_017080.1"/>
</dbReference>
<organism evidence="1 2">
    <name type="scientific">Phycisphaera mikurensis (strain NBRC 102666 / KCTC 22515 / FYK2301M01)</name>
    <dbReference type="NCBI Taxonomy" id="1142394"/>
    <lineage>
        <taxon>Bacteria</taxon>
        <taxon>Pseudomonadati</taxon>
        <taxon>Planctomycetota</taxon>
        <taxon>Phycisphaerae</taxon>
        <taxon>Phycisphaerales</taxon>
        <taxon>Phycisphaeraceae</taxon>
        <taxon>Phycisphaera</taxon>
    </lineage>
</organism>
<gene>
    <name evidence="1" type="ordered locus">PSMK_21690</name>
</gene>
<proteinExistence type="predicted"/>
<evidence type="ECO:0000313" key="1">
    <source>
        <dbReference type="EMBL" id="BAM04328.1"/>
    </source>
</evidence>
<protein>
    <submittedName>
        <fullName evidence="1">Uncharacterized protein</fullName>
    </submittedName>
</protein>
<keyword evidence="2" id="KW-1185">Reference proteome</keyword>
<dbReference type="OrthoDB" id="9946873at2"/>
<dbReference type="HOGENOM" id="CLU_1114982_0_0_0"/>